<gene>
    <name evidence="1" type="ORF">CRHIZ90672A_00006857</name>
</gene>
<accession>A0A9N9YR37</accession>
<dbReference type="Proteomes" id="UP000696573">
    <property type="component" value="Unassembled WGS sequence"/>
</dbReference>
<evidence type="ECO:0000313" key="2">
    <source>
        <dbReference type="Proteomes" id="UP000696573"/>
    </source>
</evidence>
<evidence type="ECO:0000313" key="1">
    <source>
        <dbReference type="EMBL" id="CAH0033984.1"/>
    </source>
</evidence>
<dbReference type="EMBL" id="CABFNQ020000748">
    <property type="protein sequence ID" value="CAH0033984.1"/>
    <property type="molecule type" value="Genomic_DNA"/>
</dbReference>
<proteinExistence type="predicted"/>
<dbReference type="SUPFAM" id="SSF52047">
    <property type="entry name" value="RNI-like"/>
    <property type="match status" value="1"/>
</dbReference>
<sequence>MLPAEIRYEIVSQLLYPDIEGFPGRAKYQIYGTDWDDFMPLRPPRPIKDYLSHGEFRTITTSFYRLKADMRTLCNLRLTSREWLATVDPFLQQCSLLKVDVGSRQAMGRLAKVMRPSFPVKKLVIPCIEAALAFTRRFTYDSDANDDVEDVKEYKDEPLNGNSDDFAAIPGALPEKPFMGSQDVDLLKSIWSNLPQIDSFTLIFPESVGTFDNGWEGSAGFYDMEVVNSSISFFKNALSSPVFSHLTDLRLHLPCTHNVGQTCEGLGQDARNQILHLEICIVDASGVSGQREHLFLDNPGDYMELDGDVHIYNSVPYSNMQREFSNQQHQDELWEFVGSCPNLQSLHIVGTNFLDLDRLHWKKSPDSRGLRVLSLERVWVSSSSLEALLLPSPSVAHTTPQLRRICLGDVKLHDDGGNWEDIFNNLREGYPELEISSMQQLTYFQSHPRYASLQSPWSNFWKVESEEESELRAMYALAEHLAERAGGWDYYPQECHESLDHYGLDED</sequence>
<protein>
    <submittedName>
        <fullName evidence="1">Uncharacterized protein</fullName>
    </submittedName>
</protein>
<dbReference type="OrthoDB" id="5137852at2759"/>
<comment type="caution">
    <text evidence="1">The sequence shown here is derived from an EMBL/GenBank/DDBJ whole genome shotgun (WGS) entry which is preliminary data.</text>
</comment>
<name>A0A9N9YR37_9HYPO</name>
<reference evidence="1" key="1">
    <citation type="submission" date="2021-10" db="EMBL/GenBank/DDBJ databases">
        <authorList>
            <person name="Piombo E."/>
        </authorList>
    </citation>
    <scope>NUCLEOTIDE SEQUENCE</scope>
</reference>
<dbReference type="AlphaFoldDB" id="A0A9N9YR37"/>
<keyword evidence="2" id="KW-1185">Reference proteome</keyword>
<organism evidence="1 2">
    <name type="scientific">Clonostachys rhizophaga</name>
    <dbReference type="NCBI Taxonomy" id="160324"/>
    <lineage>
        <taxon>Eukaryota</taxon>
        <taxon>Fungi</taxon>
        <taxon>Dikarya</taxon>
        <taxon>Ascomycota</taxon>
        <taxon>Pezizomycotina</taxon>
        <taxon>Sordariomycetes</taxon>
        <taxon>Hypocreomycetidae</taxon>
        <taxon>Hypocreales</taxon>
        <taxon>Bionectriaceae</taxon>
        <taxon>Clonostachys</taxon>
    </lineage>
</organism>